<dbReference type="AlphaFoldDB" id="A0A2P8DDP4"/>
<dbReference type="OrthoDB" id="1490014at2"/>
<dbReference type="NCBIfam" id="TIGR04183">
    <property type="entry name" value="Por_Secre_tail"/>
    <property type="match status" value="1"/>
</dbReference>
<gene>
    <name evidence="3" type="ORF">B0I18_1011504</name>
</gene>
<organism evidence="3 4">
    <name type="scientific">Taibaiella chishuiensis</name>
    <dbReference type="NCBI Taxonomy" id="1434707"/>
    <lineage>
        <taxon>Bacteria</taxon>
        <taxon>Pseudomonadati</taxon>
        <taxon>Bacteroidota</taxon>
        <taxon>Chitinophagia</taxon>
        <taxon>Chitinophagales</taxon>
        <taxon>Chitinophagaceae</taxon>
        <taxon>Taibaiella</taxon>
    </lineage>
</organism>
<reference evidence="3 4" key="1">
    <citation type="submission" date="2018-03" db="EMBL/GenBank/DDBJ databases">
        <title>Genomic Encyclopedia of Type Strains, Phase III (KMG-III): the genomes of soil and plant-associated and newly described type strains.</title>
        <authorList>
            <person name="Whitman W."/>
        </authorList>
    </citation>
    <scope>NUCLEOTIDE SEQUENCE [LARGE SCALE GENOMIC DNA]</scope>
    <source>
        <strain evidence="3 4">CGMCC 1.12700</strain>
    </source>
</reference>
<evidence type="ECO:0000259" key="2">
    <source>
        <dbReference type="Pfam" id="PF18962"/>
    </source>
</evidence>
<evidence type="ECO:0000256" key="1">
    <source>
        <dbReference type="SAM" id="SignalP"/>
    </source>
</evidence>
<keyword evidence="1" id="KW-0732">Signal</keyword>
<keyword evidence="4" id="KW-1185">Reference proteome</keyword>
<dbReference type="RefSeq" id="WP_106521997.1">
    <property type="nucleotide sequence ID" value="NZ_PYGD01000001.1"/>
</dbReference>
<protein>
    <submittedName>
        <fullName evidence="3">Putative secreted protein (Por secretion system target)</fullName>
    </submittedName>
</protein>
<dbReference type="Pfam" id="PF18962">
    <property type="entry name" value="Por_Secre_tail"/>
    <property type="match status" value="1"/>
</dbReference>
<dbReference type="EMBL" id="PYGD01000001">
    <property type="protein sequence ID" value="PSK95336.1"/>
    <property type="molecule type" value="Genomic_DNA"/>
</dbReference>
<dbReference type="InterPro" id="IPR026444">
    <property type="entry name" value="Secre_tail"/>
</dbReference>
<proteinExistence type="predicted"/>
<feature type="signal peptide" evidence="1">
    <location>
        <begin position="1"/>
        <end position="21"/>
    </location>
</feature>
<comment type="caution">
    <text evidence="3">The sequence shown here is derived from an EMBL/GenBank/DDBJ whole genome shotgun (WGS) entry which is preliminary data.</text>
</comment>
<dbReference type="Proteomes" id="UP000240572">
    <property type="component" value="Unassembled WGS sequence"/>
</dbReference>
<feature type="chain" id="PRO_5015170740" evidence="1">
    <location>
        <begin position="22"/>
        <end position="855"/>
    </location>
</feature>
<accession>A0A2P8DDP4</accession>
<evidence type="ECO:0000313" key="3">
    <source>
        <dbReference type="EMBL" id="PSK95336.1"/>
    </source>
</evidence>
<dbReference type="Gene3D" id="2.60.120.260">
    <property type="entry name" value="Galactose-binding domain-like"/>
    <property type="match status" value="1"/>
</dbReference>
<sequence length="855" mass="90151">MKNALWLKCMSLVTAGLMAQAMYGQSLPPGFQAAKQLEYNNLSEKDFTFTQFLESETAEYYRKQSIRLDTSLIYFPGPVRVSACTNGDFETGINPLQWRGGYGRVLGSGVIEYDSFSTGLMSGPYNSGTAHHTLMTAGPDSILLASTPSVTMSRVAPGGSTQSVRLGNAFSLSGAELISKTFTVTAANSNISFWYALVLQNPNDASHTGINIAKQPGFRVRVLDNSGAEIPGLVDLGGGSDQALANAANPFFQNTSYGGQTLVYRGWTCAQINLSSRVGQVVTVQFVTKDCALGGHFGYAYIDNFCGDCNTVGNTNGTIRATTNSGCGDGTICCSFTVPRAPNGQTGFVKPMLRIYQNGNLVTTIPGMTFSSDGSYCFPVNPSTMGLAPGGFDYTIEGLFSMSSGSLAPIMVGNASIGQGGGQNDDYQVACSKQCCPGTNLIVNGDFEAGNTGFTSGYTYQAPGGLNSVSTGKYSVLTSTEALAVSPTWTTACPDYGRSLIVNAATETATLSKVAWKQTINLRAGTYKFCADFRSMAQCAFNAATRVTLGVGGDSDMTRERTVPLSLPGSGCAWSTLETTITIPTDRAVTLTVYLPENMIGDGNDIAMDNFNLVALPQVPLADVQFNVNFTNVTATSYNATATPATSVSSKKCEHFWQIEEITSTGAVVANTQVVNAPSWTTPNNFKGYNGTSTLSGTAPGVFSPNKNYRFIYGRSCPCEGLRLYAHTYGPGVAGRGATAPPMLLGSGEYIQPELSLASLPSSAESAKVSITGANEIRVFPNPTDDKVTLQMAPLTGSATVKVFSATGQEVKNTTLRTGATQAELSLKDLAAGGYLLKVISAEGITLMSQKVVKL</sequence>
<evidence type="ECO:0000313" key="4">
    <source>
        <dbReference type="Proteomes" id="UP000240572"/>
    </source>
</evidence>
<feature type="domain" description="Secretion system C-terminal sorting" evidence="2">
    <location>
        <begin position="779"/>
        <end position="847"/>
    </location>
</feature>
<name>A0A2P8DDP4_9BACT</name>